<name>A0A1H4KW10_9MICO</name>
<evidence type="ECO:0000256" key="8">
    <source>
        <dbReference type="ARBA" id="ARBA00023032"/>
    </source>
</evidence>
<reference evidence="11 12" key="1">
    <citation type="submission" date="2016-10" db="EMBL/GenBank/DDBJ databases">
        <authorList>
            <person name="de Groot N.N."/>
        </authorList>
    </citation>
    <scope>NUCLEOTIDE SEQUENCE [LARGE SCALE GENOMIC DNA]</scope>
    <source>
        <strain evidence="11 12">DSM 21799</strain>
    </source>
</reference>
<accession>A0A1H4KW10</accession>
<dbReference type="GO" id="GO:0019344">
    <property type="term" value="P:cysteine biosynthetic process"/>
    <property type="evidence" value="ECO:0007669"/>
    <property type="project" value="TreeGrafter"/>
</dbReference>
<evidence type="ECO:0000313" key="11">
    <source>
        <dbReference type="EMBL" id="SEB62268.1"/>
    </source>
</evidence>
<feature type="transmembrane region" description="Helical" evidence="10">
    <location>
        <begin position="75"/>
        <end position="100"/>
    </location>
</feature>
<evidence type="ECO:0000256" key="1">
    <source>
        <dbReference type="ARBA" id="ARBA00004141"/>
    </source>
</evidence>
<organism evidence="11 12">
    <name type="scientific">Paramicrobacterium humi</name>
    <dbReference type="NCBI Taxonomy" id="640635"/>
    <lineage>
        <taxon>Bacteria</taxon>
        <taxon>Bacillati</taxon>
        <taxon>Actinomycetota</taxon>
        <taxon>Actinomycetes</taxon>
        <taxon>Micrococcales</taxon>
        <taxon>Microbacteriaceae</taxon>
        <taxon>Paramicrobacterium</taxon>
    </lineage>
</organism>
<keyword evidence="8" id="KW-0764">Sulfate transport</keyword>
<keyword evidence="3" id="KW-1003">Cell membrane</keyword>
<evidence type="ECO:0000256" key="5">
    <source>
        <dbReference type="ARBA" id="ARBA00022605"/>
    </source>
</evidence>
<evidence type="ECO:0000256" key="4">
    <source>
        <dbReference type="ARBA" id="ARBA00022519"/>
    </source>
</evidence>
<dbReference type="RefSeq" id="WP_091181636.1">
    <property type="nucleotide sequence ID" value="NZ_FNRY01000001.1"/>
</dbReference>
<dbReference type="Proteomes" id="UP000199183">
    <property type="component" value="Unassembled WGS sequence"/>
</dbReference>
<keyword evidence="7 10" id="KW-1133">Transmembrane helix</keyword>
<evidence type="ECO:0000313" key="12">
    <source>
        <dbReference type="Proteomes" id="UP000199183"/>
    </source>
</evidence>
<evidence type="ECO:0000256" key="2">
    <source>
        <dbReference type="ARBA" id="ARBA00022448"/>
    </source>
</evidence>
<dbReference type="PANTHER" id="PTHR37468:SF1">
    <property type="entry name" value="SULFATE TRANSPORTER CYSZ"/>
    <property type="match status" value="1"/>
</dbReference>
<dbReference type="GO" id="GO:0009675">
    <property type="term" value="F:high-affinity sulfate:proton symporter activity"/>
    <property type="evidence" value="ECO:0007669"/>
    <property type="project" value="TreeGrafter"/>
</dbReference>
<feature type="transmembrane region" description="Helical" evidence="10">
    <location>
        <begin position="157"/>
        <end position="175"/>
    </location>
</feature>
<dbReference type="InterPro" id="IPR050480">
    <property type="entry name" value="CysZ-like"/>
</dbReference>
<comment type="subcellular location">
    <subcellularLocation>
        <location evidence="1">Membrane</location>
        <topology evidence="1">Multi-pass membrane protein</topology>
    </subcellularLocation>
</comment>
<dbReference type="OrthoDB" id="3375053at2"/>
<dbReference type="EMBL" id="FNRY01000001">
    <property type="protein sequence ID" value="SEB62268.1"/>
    <property type="molecule type" value="Genomic_DNA"/>
</dbReference>
<keyword evidence="4" id="KW-0997">Cell inner membrane</keyword>
<evidence type="ECO:0000256" key="10">
    <source>
        <dbReference type="SAM" id="Phobius"/>
    </source>
</evidence>
<keyword evidence="5" id="KW-0028">Amino-acid biosynthesis</keyword>
<evidence type="ECO:0000256" key="9">
    <source>
        <dbReference type="ARBA" id="ARBA00023136"/>
    </source>
</evidence>
<evidence type="ECO:0000256" key="6">
    <source>
        <dbReference type="ARBA" id="ARBA00022692"/>
    </source>
</evidence>
<keyword evidence="2" id="KW-0813">Transport</keyword>
<feature type="transmembrane region" description="Helical" evidence="10">
    <location>
        <begin position="24"/>
        <end position="55"/>
    </location>
</feature>
<evidence type="ECO:0000256" key="7">
    <source>
        <dbReference type="ARBA" id="ARBA00022989"/>
    </source>
</evidence>
<keyword evidence="6 10" id="KW-0812">Transmembrane</keyword>
<dbReference type="InterPro" id="IPR059112">
    <property type="entry name" value="CysZ/EI24"/>
</dbReference>
<proteinExistence type="predicted"/>
<protein>
    <submittedName>
        <fullName evidence="11">CysZ protein</fullName>
    </submittedName>
</protein>
<dbReference type="GO" id="GO:0000103">
    <property type="term" value="P:sulfate assimilation"/>
    <property type="evidence" value="ECO:0007669"/>
    <property type="project" value="TreeGrafter"/>
</dbReference>
<gene>
    <name evidence="11" type="ORF">SAMN04489806_1317</name>
</gene>
<dbReference type="Pfam" id="PF07264">
    <property type="entry name" value="EI24"/>
    <property type="match status" value="1"/>
</dbReference>
<feature type="transmembrane region" description="Helical" evidence="10">
    <location>
        <begin position="204"/>
        <end position="229"/>
    </location>
</feature>
<evidence type="ECO:0000256" key="3">
    <source>
        <dbReference type="ARBA" id="ARBA00022475"/>
    </source>
</evidence>
<dbReference type="AlphaFoldDB" id="A0A1H4KW10"/>
<dbReference type="GO" id="GO:0005886">
    <property type="term" value="C:plasma membrane"/>
    <property type="evidence" value="ECO:0007669"/>
    <property type="project" value="TreeGrafter"/>
</dbReference>
<keyword evidence="9 10" id="KW-0472">Membrane</keyword>
<dbReference type="PANTHER" id="PTHR37468">
    <property type="entry name" value="SULFATE TRANSPORTER CYSZ"/>
    <property type="match status" value="1"/>
</dbReference>
<sequence length="245" mass="25719">MLREFATGVRTLGRGFAFWRTRPGVMWAGLVPAAIAFVLLAGALVALGLSLPGLVEWATPFADGWDEAWREALRVALAVVVFAAALVLAAVTFTALTLAIGEPFYERISRAVDAQLGSGAAESGGGFWRGIIDALQLLALGILTAIAMFLIGLIPVVGSTVAAVLGFLLTARLLARELTSRAFEAHGLPLAARRQLLSSRRWRVLGFGVATQACFLVPLGAIAVMPAAVAGATMLARELEQSPRA</sequence>
<dbReference type="STRING" id="640635.SAMN04489806_1317"/>
<keyword evidence="12" id="KW-1185">Reference proteome</keyword>